<evidence type="ECO:0000313" key="2">
    <source>
        <dbReference type="Proteomes" id="UP000805193"/>
    </source>
</evidence>
<gene>
    <name evidence="1" type="ORF">HPB47_024192</name>
</gene>
<keyword evidence="2" id="KW-1185">Reference proteome</keyword>
<dbReference type="EMBL" id="JABSTQ010009473">
    <property type="protein sequence ID" value="KAG0428859.1"/>
    <property type="molecule type" value="Genomic_DNA"/>
</dbReference>
<name>A0AC60Q526_IXOPE</name>
<feature type="non-terminal residue" evidence="1">
    <location>
        <position position="747"/>
    </location>
</feature>
<evidence type="ECO:0000313" key="1">
    <source>
        <dbReference type="EMBL" id="KAG0428859.1"/>
    </source>
</evidence>
<dbReference type="Proteomes" id="UP000805193">
    <property type="component" value="Unassembled WGS sequence"/>
</dbReference>
<sequence length="747" mass="79381">MRSQSTAEVKERVLEAPASERDAMLAASRCCLDPGSLGRACVPDAPSANAASSVAPGRRHLDSGCPIRQRRQKISSLVVGLQGIVSRAECERLGFHGARLNPCGFCVGGSTGLEPGHGRDCKGSCGGRARRDCHGVCGGSAYLDPCSGNCLYGKFSKVYGDTATSEEHRDCRGLCLAAQGGKSAFVSDACGVCVRGPAQKESPFKDCLGVCRLPGQHRERAELVCATCVGGNGTVTRENVTDSCGRCKAAKTPCECDGCVVTPSLKKTLLVISRLPAGSQPEFELEGRPKRAAFGRQHRERAELVCATCVGGNGTVTRENVTDSCGRCKAAKTPCECDGQGEQDVCGVCNGRGSSCFLLTGITPAVVPADVDVKITLLGAFSGETRDVLCVFRRRDAAVVGGSTEPTTVTAAGRGNGTSFTCQPSSFQQGTYLVTPRLSRLGKEVNNSNVILTVFNKEVGFDKMEPTSAPYRKEENKGDSLRLVFTGGDVPKFPLYCILQPTERSQRPTVVPPSGPAPASHSQCHVPFQKTSGDFVVFPSLDGQHPLSRGFNLSLYATRPQIKAAYITGDGSSAVVLFDRPVNVCRLDECSAILAADTLNAVDGENSQCLWATKHQLIIQLGKSVAGEKLRLSLNSDMITEDKQSVVMNIGEDLKVDARRVAPPNPGPLLAAISGPTVAPRCGRLELTVHYSWGAGPVEAFAWTATRNDSAPLEDHLKALLKGNNGPYLILEAEDLEMEMQYKFTVK</sequence>
<accession>A0AC60Q526</accession>
<reference evidence="1 2" key="1">
    <citation type="journal article" date="2020" name="Cell">
        <title>Large-Scale Comparative Analyses of Tick Genomes Elucidate Their Genetic Diversity and Vector Capacities.</title>
        <authorList>
            <consortium name="Tick Genome and Microbiome Consortium (TIGMIC)"/>
            <person name="Jia N."/>
            <person name="Wang J."/>
            <person name="Shi W."/>
            <person name="Du L."/>
            <person name="Sun Y."/>
            <person name="Zhan W."/>
            <person name="Jiang J.F."/>
            <person name="Wang Q."/>
            <person name="Zhang B."/>
            <person name="Ji P."/>
            <person name="Bell-Sakyi L."/>
            <person name="Cui X.M."/>
            <person name="Yuan T.T."/>
            <person name="Jiang B.G."/>
            <person name="Yang W.F."/>
            <person name="Lam T.T."/>
            <person name="Chang Q.C."/>
            <person name="Ding S.J."/>
            <person name="Wang X.J."/>
            <person name="Zhu J.G."/>
            <person name="Ruan X.D."/>
            <person name="Zhao L."/>
            <person name="Wei J.T."/>
            <person name="Ye R.Z."/>
            <person name="Que T.C."/>
            <person name="Du C.H."/>
            <person name="Zhou Y.H."/>
            <person name="Cheng J.X."/>
            <person name="Dai P.F."/>
            <person name="Guo W.B."/>
            <person name="Han X.H."/>
            <person name="Huang E.J."/>
            <person name="Li L.F."/>
            <person name="Wei W."/>
            <person name="Gao Y.C."/>
            <person name="Liu J.Z."/>
            <person name="Shao H.Z."/>
            <person name="Wang X."/>
            <person name="Wang C.C."/>
            <person name="Yang T.C."/>
            <person name="Huo Q.B."/>
            <person name="Li W."/>
            <person name="Chen H.Y."/>
            <person name="Chen S.E."/>
            <person name="Zhou L.G."/>
            <person name="Ni X.B."/>
            <person name="Tian J.H."/>
            <person name="Sheng Y."/>
            <person name="Liu T."/>
            <person name="Pan Y.S."/>
            <person name="Xia L.Y."/>
            <person name="Li J."/>
            <person name="Zhao F."/>
            <person name="Cao W.C."/>
        </authorList>
    </citation>
    <scope>NUCLEOTIDE SEQUENCE [LARGE SCALE GENOMIC DNA]</scope>
    <source>
        <strain evidence="1">Iper-2018</strain>
    </source>
</reference>
<proteinExistence type="predicted"/>
<organism evidence="1 2">
    <name type="scientific">Ixodes persulcatus</name>
    <name type="common">Taiga tick</name>
    <dbReference type="NCBI Taxonomy" id="34615"/>
    <lineage>
        <taxon>Eukaryota</taxon>
        <taxon>Metazoa</taxon>
        <taxon>Ecdysozoa</taxon>
        <taxon>Arthropoda</taxon>
        <taxon>Chelicerata</taxon>
        <taxon>Arachnida</taxon>
        <taxon>Acari</taxon>
        <taxon>Parasitiformes</taxon>
        <taxon>Ixodida</taxon>
        <taxon>Ixodoidea</taxon>
        <taxon>Ixodidae</taxon>
        <taxon>Ixodinae</taxon>
        <taxon>Ixodes</taxon>
    </lineage>
</organism>
<comment type="caution">
    <text evidence="1">The sequence shown here is derived from an EMBL/GenBank/DDBJ whole genome shotgun (WGS) entry which is preliminary data.</text>
</comment>
<protein>
    <submittedName>
        <fullName evidence="1">Uncharacterized protein</fullName>
    </submittedName>
</protein>